<evidence type="ECO:0000256" key="1">
    <source>
        <dbReference type="SAM" id="Coils"/>
    </source>
</evidence>
<sequence>MAPTLPTSADVRKARTQANKAVSERFDLVRTPLLAVLGAGDLGVNKVNDALSKARKNAEERRGVVTERVEKLQSQLSDLPTELRERFEAERARYNADELRKRYDELAERGEGALDRIRKQPRVAKTLDSISDVNERFEKQVDKVVDDVHDRFTTADAKVTAVRADAADKVEEAGSTAAAKVEEAGATAAETTKTTATKAATKAAPRRGNGAAAKRTTNGGTAK</sequence>
<name>A0ABP9Q0I6_9PSEU</name>
<keyword evidence="1" id="KW-0175">Coiled coil</keyword>
<comment type="caution">
    <text evidence="3">The sequence shown here is derived from an EMBL/GenBank/DDBJ whole genome shotgun (WGS) entry which is preliminary data.</text>
</comment>
<reference evidence="4" key="1">
    <citation type="journal article" date="2019" name="Int. J. Syst. Evol. Microbiol.">
        <title>The Global Catalogue of Microorganisms (GCM) 10K type strain sequencing project: providing services to taxonomists for standard genome sequencing and annotation.</title>
        <authorList>
            <consortium name="The Broad Institute Genomics Platform"/>
            <consortium name="The Broad Institute Genome Sequencing Center for Infectious Disease"/>
            <person name="Wu L."/>
            <person name="Ma J."/>
        </authorList>
    </citation>
    <scope>NUCLEOTIDE SEQUENCE [LARGE SCALE GENOMIC DNA]</scope>
    <source>
        <strain evidence="4">JCM 18303</strain>
    </source>
</reference>
<protein>
    <submittedName>
        <fullName evidence="3">Iron-regulated heparin-binding hemagglutinin HbhA</fullName>
    </submittedName>
</protein>
<feature type="region of interest" description="Disordered" evidence="2">
    <location>
        <begin position="176"/>
        <end position="223"/>
    </location>
</feature>
<feature type="compositionally biased region" description="Low complexity" evidence="2">
    <location>
        <begin position="176"/>
        <end position="203"/>
    </location>
</feature>
<evidence type="ECO:0000256" key="2">
    <source>
        <dbReference type="SAM" id="MobiDB-lite"/>
    </source>
</evidence>
<gene>
    <name evidence="3" type="ORF">GCM10023321_28370</name>
</gene>
<organism evidence="3 4">
    <name type="scientific">Pseudonocardia eucalypti</name>
    <dbReference type="NCBI Taxonomy" id="648755"/>
    <lineage>
        <taxon>Bacteria</taxon>
        <taxon>Bacillati</taxon>
        <taxon>Actinomycetota</taxon>
        <taxon>Actinomycetes</taxon>
        <taxon>Pseudonocardiales</taxon>
        <taxon>Pseudonocardiaceae</taxon>
        <taxon>Pseudonocardia</taxon>
    </lineage>
</organism>
<dbReference type="EMBL" id="BAABJP010000010">
    <property type="protein sequence ID" value="GAA5155296.1"/>
    <property type="molecule type" value="Genomic_DNA"/>
</dbReference>
<dbReference type="Proteomes" id="UP001428817">
    <property type="component" value="Unassembled WGS sequence"/>
</dbReference>
<accession>A0ABP9Q0I6</accession>
<proteinExistence type="predicted"/>
<dbReference type="RefSeq" id="WP_185063907.1">
    <property type="nucleotide sequence ID" value="NZ_BAABJP010000010.1"/>
</dbReference>
<feature type="coiled-coil region" evidence="1">
    <location>
        <begin position="55"/>
        <end position="116"/>
    </location>
</feature>
<evidence type="ECO:0000313" key="4">
    <source>
        <dbReference type="Proteomes" id="UP001428817"/>
    </source>
</evidence>
<evidence type="ECO:0000313" key="3">
    <source>
        <dbReference type="EMBL" id="GAA5155296.1"/>
    </source>
</evidence>
<keyword evidence="4" id="KW-1185">Reference proteome</keyword>